<protein>
    <submittedName>
        <fullName evidence="3">SGNH/GDSL hydrolase family protein</fullName>
        <ecNumber evidence="3">3.1.-.-</ecNumber>
    </submittedName>
</protein>
<dbReference type="Gene3D" id="3.40.50.1110">
    <property type="entry name" value="SGNH hydrolase"/>
    <property type="match status" value="1"/>
</dbReference>
<comment type="caution">
    <text evidence="3">The sequence shown here is derived from an EMBL/GenBank/DDBJ whole genome shotgun (WGS) entry which is preliminary data.</text>
</comment>
<dbReference type="PANTHER" id="PTHR43784:SF2">
    <property type="entry name" value="GDSL-LIKE LIPASE_ACYLHYDROLASE, PUTATIVE (AFU_ORTHOLOGUE AFUA_2G00820)-RELATED"/>
    <property type="match status" value="1"/>
</dbReference>
<dbReference type="InterPro" id="IPR013830">
    <property type="entry name" value="SGNH_hydro"/>
</dbReference>
<feature type="compositionally biased region" description="Pro residues" evidence="1">
    <location>
        <begin position="197"/>
        <end position="209"/>
    </location>
</feature>
<keyword evidence="3" id="KW-0378">Hydrolase</keyword>
<dbReference type="GO" id="GO:0016787">
    <property type="term" value="F:hydrolase activity"/>
    <property type="evidence" value="ECO:0007669"/>
    <property type="project" value="UniProtKB-KW"/>
</dbReference>
<evidence type="ECO:0000313" key="4">
    <source>
        <dbReference type="Proteomes" id="UP001551584"/>
    </source>
</evidence>
<accession>A0ABV3EWR7</accession>
<dbReference type="SUPFAM" id="SSF52266">
    <property type="entry name" value="SGNH hydrolase"/>
    <property type="match status" value="1"/>
</dbReference>
<dbReference type="Pfam" id="PF13472">
    <property type="entry name" value="Lipase_GDSL_2"/>
    <property type="match status" value="1"/>
</dbReference>
<sequence length="277" mass="29218">MRFVALGDSLTEGVGDPVGRGRRGWAALLAQSLGGRAEFANLAVSGALTRDVAERQLPAALELRPDLVSVVVGVNDTLRGSFDIHAVARRLDTVYAAVTARRAVLLTACLPDPGAMLRLPRALATPLARRQRGVNEVVHVLSGRYGALHLHAADGRWTTDPAMWSVDRLHPGERGHRTLARAFHALLADAGLATGSPPGPEPQSPPPPRGAGAWWMATRGTAWLARRSVDLLPELLRLAAAEAGHRTPGATARLDLEASRAVTSALAGITPPSAPRP</sequence>
<dbReference type="CDD" id="cd01832">
    <property type="entry name" value="SGNH_hydrolase_like_1"/>
    <property type="match status" value="1"/>
</dbReference>
<dbReference type="PANTHER" id="PTHR43784">
    <property type="entry name" value="GDSL-LIKE LIPASE/ACYLHYDROLASE, PUTATIVE (AFU_ORTHOLOGUE AFUA_2G00820)-RELATED"/>
    <property type="match status" value="1"/>
</dbReference>
<dbReference type="Proteomes" id="UP001551584">
    <property type="component" value="Unassembled WGS sequence"/>
</dbReference>
<evidence type="ECO:0000256" key="1">
    <source>
        <dbReference type="SAM" id="MobiDB-lite"/>
    </source>
</evidence>
<dbReference type="RefSeq" id="WP_359276679.1">
    <property type="nucleotide sequence ID" value="NZ_JBEZNA010000083.1"/>
</dbReference>
<feature type="region of interest" description="Disordered" evidence="1">
    <location>
        <begin position="191"/>
        <end position="212"/>
    </location>
</feature>
<evidence type="ECO:0000313" key="3">
    <source>
        <dbReference type="EMBL" id="MEU9580678.1"/>
    </source>
</evidence>
<evidence type="ECO:0000259" key="2">
    <source>
        <dbReference type="Pfam" id="PF13472"/>
    </source>
</evidence>
<dbReference type="EMBL" id="JBEZNA010000083">
    <property type="protein sequence ID" value="MEU9580678.1"/>
    <property type="molecule type" value="Genomic_DNA"/>
</dbReference>
<dbReference type="InterPro" id="IPR036514">
    <property type="entry name" value="SGNH_hydro_sf"/>
</dbReference>
<gene>
    <name evidence="3" type="ORF">AB0D95_26000</name>
</gene>
<dbReference type="InterPro" id="IPR053140">
    <property type="entry name" value="GDSL_Rv0518-like"/>
</dbReference>
<organism evidence="3 4">
    <name type="scientific">Streptomyces chilikensis</name>
    <dbReference type="NCBI Taxonomy" id="1194079"/>
    <lineage>
        <taxon>Bacteria</taxon>
        <taxon>Bacillati</taxon>
        <taxon>Actinomycetota</taxon>
        <taxon>Actinomycetes</taxon>
        <taxon>Kitasatosporales</taxon>
        <taxon>Streptomycetaceae</taxon>
        <taxon>Streptomyces</taxon>
    </lineage>
</organism>
<reference evidence="3 4" key="1">
    <citation type="submission" date="2024-06" db="EMBL/GenBank/DDBJ databases">
        <title>The Natural Products Discovery Center: Release of the First 8490 Sequenced Strains for Exploring Actinobacteria Biosynthetic Diversity.</title>
        <authorList>
            <person name="Kalkreuter E."/>
            <person name="Kautsar S.A."/>
            <person name="Yang D."/>
            <person name="Bader C.D."/>
            <person name="Teijaro C.N."/>
            <person name="Fluegel L."/>
            <person name="Davis C.M."/>
            <person name="Simpson J.R."/>
            <person name="Lauterbach L."/>
            <person name="Steele A.D."/>
            <person name="Gui C."/>
            <person name="Meng S."/>
            <person name="Li G."/>
            <person name="Viehrig K."/>
            <person name="Ye F."/>
            <person name="Su P."/>
            <person name="Kiefer A.F."/>
            <person name="Nichols A."/>
            <person name="Cepeda A.J."/>
            <person name="Yan W."/>
            <person name="Fan B."/>
            <person name="Jiang Y."/>
            <person name="Adhikari A."/>
            <person name="Zheng C.-J."/>
            <person name="Schuster L."/>
            <person name="Cowan T.M."/>
            <person name="Smanski M.J."/>
            <person name="Chevrette M.G."/>
            <person name="De Carvalho L.P.S."/>
            <person name="Shen B."/>
        </authorList>
    </citation>
    <scope>NUCLEOTIDE SEQUENCE [LARGE SCALE GENOMIC DNA]</scope>
    <source>
        <strain evidence="3 4">NPDC048117</strain>
    </source>
</reference>
<feature type="domain" description="SGNH hydrolase-type esterase" evidence="2">
    <location>
        <begin position="5"/>
        <end position="177"/>
    </location>
</feature>
<dbReference type="EC" id="3.1.-.-" evidence="3"/>
<name>A0ABV3EWR7_9ACTN</name>
<keyword evidence="4" id="KW-1185">Reference proteome</keyword>
<proteinExistence type="predicted"/>